<dbReference type="PANTHER" id="PTHR43658:SF8">
    <property type="entry name" value="17-BETA-HYDROXYSTEROID DEHYDROGENASE 14-RELATED"/>
    <property type="match status" value="1"/>
</dbReference>
<proteinExistence type="inferred from homology"/>
<gene>
    <name evidence="3" type="ORF">HX89_11660</name>
</gene>
<comment type="similarity">
    <text evidence="1">Belongs to the short-chain dehydrogenases/reductases (SDR) family.</text>
</comment>
<dbReference type="RefSeq" id="WP_038569298.1">
    <property type="nucleotide sequence ID" value="NZ_CP008889.1"/>
</dbReference>
<dbReference type="GO" id="GO:0016491">
    <property type="term" value="F:oxidoreductase activity"/>
    <property type="evidence" value="ECO:0007669"/>
    <property type="project" value="UniProtKB-KW"/>
</dbReference>
<evidence type="ECO:0000256" key="2">
    <source>
        <dbReference type="ARBA" id="ARBA00023002"/>
    </source>
</evidence>
<name>A0A075JJE2_9MICO</name>
<dbReference type="GeneID" id="41841740"/>
<dbReference type="AlphaFoldDB" id="A0A075JJE2"/>
<evidence type="ECO:0000313" key="3">
    <source>
        <dbReference type="EMBL" id="AIF41482.1"/>
    </source>
</evidence>
<dbReference type="KEGG" id="dni:HX89_11660"/>
<dbReference type="eggNOG" id="COG1028">
    <property type="taxonomic scope" value="Bacteria"/>
</dbReference>
<dbReference type="Proteomes" id="UP000027986">
    <property type="component" value="Chromosome"/>
</dbReference>
<accession>A0A075JJE2</accession>
<keyword evidence="2" id="KW-0560">Oxidoreductase</keyword>
<sequence length="263" mass="27139">MKITQHTVALISGAGSGLGEATARRLHADGAAVVIADLPNSNGQAVADDLGERALFVPTDVRDEEQVRQGVNAAAELGELRIAVACAGVGTPGRVLGKHGVHALEKYRTVIDINLVGTFNLLRLAAEAMVANEPSPTDDGAPDAHGDRGVIVMTASAAAYDGQIGQAAYASSKGGIVGLTLPAARDLADSHIRVMTIAPGTMETPMLAGLPEAARESLGRVVPHPSRLGRPSEYAALVEHIVANPLLNGEVIRLDGALRMPPK</sequence>
<dbReference type="InterPro" id="IPR002347">
    <property type="entry name" value="SDR_fam"/>
</dbReference>
<reference evidence="3 4" key="1">
    <citation type="submission" date="2014-07" db="EMBL/GenBank/DDBJ databases">
        <title>Genome Sequencing of Dermacoccus nishinomiyaensis.</title>
        <authorList>
            <person name="Hong K.W."/>
            <person name="Chan K.G."/>
        </authorList>
    </citation>
    <scope>NUCLEOTIDE SEQUENCE [LARGE SCALE GENOMIC DNA]</scope>
    <source>
        <strain evidence="3 4">M25</strain>
    </source>
</reference>
<dbReference type="EMBL" id="CP008889">
    <property type="protein sequence ID" value="AIF41482.1"/>
    <property type="molecule type" value="Genomic_DNA"/>
</dbReference>
<dbReference type="PANTHER" id="PTHR43658">
    <property type="entry name" value="SHORT-CHAIN DEHYDROGENASE/REDUCTASE"/>
    <property type="match status" value="1"/>
</dbReference>
<dbReference type="FunFam" id="3.40.50.720:FF:000215">
    <property type="entry name" value="3-hydroxyacyl-CoA dehydrogenase type-2"/>
    <property type="match status" value="1"/>
</dbReference>
<dbReference type="OrthoDB" id="9795647at2"/>
<keyword evidence="4" id="KW-1185">Reference proteome</keyword>
<dbReference type="PROSITE" id="PS00061">
    <property type="entry name" value="ADH_SHORT"/>
    <property type="match status" value="1"/>
</dbReference>
<dbReference type="InterPro" id="IPR020904">
    <property type="entry name" value="Sc_DH/Rdtase_CS"/>
</dbReference>
<dbReference type="SUPFAM" id="SSF51735">
    <property type="entry name" value="NAD(P)-binding Rossmann-fold domains"/>
    <property type="match status" value="1"/>
</dbReference>
<dbReference type="InterPro" id="IPR036291">
    <property type="entry name" value="NAD(P)-bd_dom_sf"/>
</dbReference>
<organism evidence="3 4">
    <name type="scientific">Dermacoccus nishinomiyaensis</name>
    <dbReference type="NCBI Taxonomy" id="1274"/>
    <lineage>
        <taxon>Bacteria</taxon>
        <taxon>Bacillati</taxon>
        <taxon>Actinomycetota</taxon>
        <taxon>Actinomycetes</taxon>
        <taxon>Micrococcales</taxon>
        <taxon>Dermacoccaceae</taxon>
        <taxon>Dermacoccus</taxon>
    </lineage>
</organism>
<protein>
    <submittedName>
        <fullName evidence="3">3-hydroxy-2-methylbutyryl-CoA dehydrogenase</fullName>
    </submittedName>
</protein>
<evidence type="ECO:0000313" key="4">
    <source>
        <dbReference type="Proteomes" id="UP000027986"/>
    </source>
</evidence>
<dbReference type="Pfam" id="PF00106">
    <property type="entry name" value="adh_short"/>
    <property type="match status" value="1"/>
</dbReference>
<dbReference type="Gene3D" id="3.40.50.720">
    <property type="entry name" value="NAD(P)-binding Rossmann-like Domain"/>
    <property type="match status" value="1"/>
</dbReference>
<dbReference type="HOGENOM" id="CLU_010194_42_0_11"/>
<evidence type="ECO:0000256" key="1">
    <source>
        <dbReference type="ARBA" id="ARBA00006484"/>
    </source>
</evidence>
<dbReference type="PRINTS" id="PR00081">
    <property type="entry name" value="GDHRDH"/>
</dbReference>